<accession>A0ABP0XGZ0</accession>
<protein>
    <submittedName>
        <fullName evidence="1">Uncharacterized protein</fullName>
    </submittedName>
</protein>
<dbReference type="Proteomes" id="UP001497444">
    <property type="component" value="Chromosome 8"/>
</dbReference>
<dbReference type="EMBL" id="OZ020103">
    <property type="protein sequence ID" value="CAK9277181.1"/>
    <property type="molecule type" value="Genomic_DNA"/>
</dbReference>
<reference evidence="1" key="1">
    <citation type="submission" date="2024-02" db="EMBL/GenBank/DDBJ databases">
        <authorList>
            <consortium name="ELIXIR-Norway"/>
            <consortium name="Elixir Norway"/>
        </authorList>
    </citation>
    <scope>NUCLEOTIDE SEQUENCE</scope>
</reference>
<keyword evidence="2" id="KW-1185">Reference proteome</keyword>
<proteinExistence type="predicted"/>
<name>A0ABP0XGZ0_9BRYO</name>
<organism evidence="1 2">
    <name type="scientific">Sphagnum jensenii</name>
    <dbReference type="NCBI Taxonomy" id="128206"/>
    <lineage>
        <taxon>Eukaryota</taxon>
        <taxon>Viridiplantae</taxon>
        <taxon>Streptophyta</taxon>
        <taxon>Embryophyta</taxon>
        <taxon>Bryophyta</taxon>
        <taxon>Sphagnophytina</taxon>
        <taxon>Sphagnopsida</taxon>
        <taxon>Sphagnales</taxon>
        <taxon>Sphagnaceae</taxon>
        <taxon>Sphagnum</taxon>
    </lineage>
</organism>
<evidence type="ECO:0000313" key="1">
    <source>
        <dbReference type="EMBL" id="CAK9277181.1"/>
    </source>
</evidence>
<evidence type="ECO:0000313" key="2">
    <source>
        <dbReference type="Proteomes" id="UP001497444"/>
    </source>
</evidence>
<sequence length="183" mass="21254">MEWFGIRRKDRESVQHHTCCFGINHSMRLSDHHLYVINVISEDDQPQELVMCEAEDRKKGDETAQSSTARMVLQRKRPHYYDKQQQLELVLEAQRLLEAGEHDFQSANLEEEEECGADSRSSDIWEDVSCMELLQGGALPTTVDPLESKRARKRILNYHWQGQSLYFKGLLVPKPEDRIGLVV</sequence>
<gene>
    <name evidence="1" type="ORF">CSSPJE1EN1_LOCUS22659</name>
</gene>